<dbReference type="AlphaFoldDB" id="A0A835RZF9"/>
<accession>A0A835RZF9</accession>
<organism evidence="1 2">
    <name type="scientific">Vanilla planifolia</name>
    <name type="common">Vanilla</name>
    <dbReference type="NCBI Taxonomy" id="51239"/>
    <lineage>
        <taxon>Eukaryota</taxon>
        <taxon>Viridiplantae</taxon>
        <taxon>Streptophyta</taxon>
        <taxon>Embryophyta</taxon>
        <taxon>Tracheophyta</taxon>
        <taxon>Spermatophyta</taxon>
        <taxon>Magnoliopsida</taxon>
        <taxon>Liliopsida</taxon>
        <taxon>Asparagales</taxon>
        <taxon>Orchidaceae</taxon>
        <taxon>Vanilloideae</taxon>
        <taxon>Vanilleae</taxon>
        <taxon>Vanilla</taxon>
    </lineage>
</organism>
<protein>
    <recommendedName>
        <fullName evidence="3">Retrotransposon gag domain-containing protein</fullName>
    </recommendedName>
</protein>
<reference evidence="1 2" key="1">
    <citation type="journal article" date="2020" name="Nat. Food">
        <title>A phased Vanilla planifolia genome enables genetic improvement of flavour and production.</title>
        <authorList>
            <person name="Hasing T."/>
            <person name="Tang H."/>
            <person name="Brym M."/>
            <person name="Khazi F."/>
            <person name="Huang T."/>
            <person name="Chambers A.H."/>
        </authorList>
    </citation>
    <scope>NUCLEOTIDE SEQUENCE [LARGE SCALE GENOMIC DNA]</scope>
    <source>
        <tissue evidence="1">Leaf</tissue>
    </source>
</reference>
<gene>
    <name evidence="1" type="ORF">HPP92_001211</name>
</gene>
<evidence type="ECO:0000313" key="2">
    <source>
        <dbReference type="Proteomes" id="UP000639772"/>
    </source>
</evidence>
<dbReference type="EMBL" id="JADCNM010000001">
    <property type="protein sequence ID" value="KAG0501139.1"/>
    <property type="molecule type" value="Genomic_DNA"/>
</dbReference>
<comment type="caution">
    <text evidence="1">The sequence shown here is derived from an EMBL/GenBank/DDBJ whole genome shotgun (WGS) entry which is preliminary data.</text>
</comment>
<dbReference type="OrthoDB" id="767234at2759"/>
<sequence length="318" mass="36511">MHLLLLSFKGNTGYFVQLFTSGTRITALHIFKVWCWTRLPHGQPQREVVDAELMGARAFFPAFIVANFFSSNSLHCCIFQPSKMSASKVPVSSNQPEEMNSAQKIGELQNVRASNRLNGKNYLKWSQFIRTYLKGKGRLSHLLRTGPVQNDPKFEAWDEVDSMIMSWLWDSMDPMISDACMFFGTAREIWDYTCRTYSKANDAAQVYEIKVKTATTKQGDKSVTEYASLLQNLWQELDHYRVFEMKSPEDAAILKKFIEKDRVYDFLVGLNPEFDHVRIQILGKEETPPLEETISLVRAQRKAGGVSCFNHKPWTAQP</sequence>
<evidence type="ECO:0000313" key="1">
    <source>
        <dbReference type="EMBL" id="KAG0501139.1"/>
    </source>
</evidence>
<dbReference type="Proteomes" id="UP000639772">
    <property type="component" value="Chromosome 1"/>
</dbReference>
<name>A0A835RZF9_VANPL</name>
<evidence type="ECO:0008006" key="3">
    <source>
        <dbReference type="Google" id="ProtNLM"/>
    </source>
</evidence>
<dbReference type="PANTHER" id="PTHR37610">
    <property type="entry name" value="CCHC-TYPE DOMAIN-CONTAINING PROTEIN"/>
    <property type="match status" value="1"/>
</dbReference>
<dbReference type="PANTHER" id="PTHR37610:SF92">
    <property type="entry name" value="RETROTRANSPOSON COPIA-LIKE N-TERMINAL DOMAIN-CONTAINING PROTEIN"/>
    <property type="match status" value="1"/>
</dbReference>
<proteinExistence type="predicted"/>